<dbReference type="InterPro" id="IPR029063">
    <property type="entry name" value="SAM-dependent_MTases_sf"/>
</dbReference>
<dbReference type="Gene3D" id="3.40.50.720">
    <property type="entry name" value="NAD(P)-binding Rossmann-like Domain"/>
    <property type="match status" value="1"/>
</dbReference>
<evidence type="ECO:0000313" key="2">
    <source>
        <dbReference type="Proteomes" id="UP000018198"/>
    </source>
</evidence>
<reference evidence="1 2" key="1">
    <citation type="submission" date="2013-01" db="EMBL/GenBank/DDBJ databases">
        <authorList>
            <person name="Bench S."/>
        </authorList>
    </citation>
    <scope>NUCLEOTIDE SEQUENCE [LARGE SCALE GENOMIC DNA]</scope>
    <source>
        <strain evidence="1 2">WH 0401</strain>
    </source>
</reference>
<dbReference type="Gene3D" id="3.40.50.150">
    <property type="entry name" value="Vaccinia Virus protein VP39"/>
    <property type="match status" value="1"/>
</dbReference>
<dbReference type="SUPFAM" id="SSF53335">
    <property type="entry name" value="S-adenosyl-L-methionine-dependent methyltransferases"/>
    <property type="match status" value="1"/>
</dbReference>
<sequence length="389" mass="44376">MSSTVCPSCLNTSFEPLIDFGRMPRTGYFLSSPEQSYPTLTLSFEFCSHCGLIRRIIDEEETADYTEVDRKTDRQLPNYVTEIVEKLENNQVHKDDLIIEIGANDGTFLNLLAARGFEKRLAVEPSIALAKLCSEKGHQIWNTHLDESQALNIKEKWGLAKVVICRHTLEHVPNPRALLLAMRSLLDREGILFLEVPDSCVILEKLQGHELWDEHLHYFTVNNLSFILNNTGFNIEQIKSLAHRSSANILAWCRVNSTTSTAIKLTESNADVDACRSFAERWQSLFQDIFSQIDISEKPIVAIGASHLQSNFLQFTKFGQYVDFLVDDDPGKIGKYVSLPQPVPIISTERLFSEFSPKTIFKTAFGYEEWMNRISKNFEQDKIKIISPY</sequence>
<reference evidence="1 2" key="2">
    <citation type="submission" date="2013-09" db="EMBL/GenBank/DDBJ databases">
        <title>Whole genome comparison of six Crocosphaera watsonii strains with differing phenotypes.</title>
        <authorList>
            <person name="Bench S.R."/>
            <person name="Heller P."/>
            <person name="Frank I."/>
            <person name="Arciniega M."/>
            <person name="Shilova I.N."/>
            <person name="Zehr J.P."/>
        </authorList>
    </citation>
    <scope>NUCLEOTIDE SEQUENCE [LARGE SCALE GENOMIC DNA]</scope>
    <source>
        <strain evidence="1 2">WH 0401</strain>
    </source>
</reference>
<evidence type="ECO:0000313" key="1">
    <source>
        <dbReference type="EMBL" id="CCQ60392.1"/>
    </source>
</evidence>
<dbReference type="Pfam" id="PF13489">
    <property type="entry name" value="Methyltransf_23"/>
    <property type="match status" value="1"/>
</dbReference>
<dbReference type="PANTHER" id="PTHR43861:SF5">
    <property type="entry name" value="BLL5978 PROTEIN"/>
    <property type="match status" value="1"/>
</dbReference>
<dbReference type="Gene3D" id="6.20.50.110">
    <property type="entry name" value="Methyltransferase, zinc-binding domain"/>
    <property type="match status" value="1"/>
</dbReference>
<proteinExistence type="predicted"/>
<dbReference type="CDD" id="cd02440">
    <property type="entry name" value="AdoMet_MTases"/>
    <property type="match status" value="1"/>
</dbReference>
<keyword evidence="1" id="KW-0808">Transferase</keyword>
<dbReference type="InterPro" id="IPR038576">
    <property type="entry name" value="Methyltransf_Zn-bd_dom_put_sf"/>
</dbReference>
<dbReference type="AlphaFoldDB" id="T2J7C8"/>
<keyword evidence="1" id="KW-0489">Methyltransferase</keyword>
<gene>
    <name evidence="1" type="ORF">CWATWH0401_2610</name>
</gene>
<protein>
    <submittedName>
        <fullName evidence="1">Putative NDP-hexose methyltransferase protein</fullName>
    </submittedName>
</protein>
<organism evidence="1 2">
    <name type="scientific">Crocosphaera watsonii WH 0401</name>
    <dbReference type="NCBI Taxonomy" id="555881"/>
    <lineage>
        <taxon>Bacteria</taxon>
        <taxon>Bacillati</taxon>
        <taxon>Cyanobacteriota</taxon>
        <taxon>Cyanophyceae</taxon>
        <taxon>Oscillatoriophycideae</taxon>
        <taxon>Chroococcales</taxon>
        <taxon>Aphanothecaceae</taxon>
        <taxon>Crocosphaera</taxon>
    </lineage>
</organism>
<dbReference type="EMBL" id="CAQM01000141">
    <property type="protein sequence ID" value="CCQ60392.1"/>
    <property type="molecule type" value="Genomic_DNA"/>
</dbReference>
<dbReference type="GO" id="GO:0032259">
    <property type="term" value="P:methylation"/>
    <property type="evidence" value="ECO:0007669"/>
    <property type="project" value="UniProtKB-KW"/>
</dbReference>
<dbReference type="RefSeq" id="WP_021834742.1">
    <property type="nucleotide sequence ID" value="NZ_CAQM01000141.1"/>
</dbReference>
<accession>T2J7C8</accession>
<dbReference type="GO" id="GO:0008168">
    <property type="term" value="F:methyltransferase activity"/>
    <property type="evidence" value="ECO:0007669"/>
    <property type="project" value="UniProtKB-KW"/>
</dbReference>
<comment type="caution">
    <text evidence="1">The sequence shown here is derived from an EMBL/GenBank/DDBJ whole genome shotgun (WGS) entry which is preliminary data.</text>
</comment>
<name>T2J7C8_CROWT</name>
<dbReference type="Proteomes" id="UP000018198">
    <property type="component" value="Unassembled WGS sequence"/>
</dbReference>
<dbReference type="PANTHER" id="PTHR43861">
    <property type="entry name" value="TRANS-ACONITATE 2-METHYLTRANSFERASE-RELATED"/>
    <property type="match status" value="1"/>
</dbReference>